<keyword evidence="3 14" id="KW-1003">Cell membrane</keyword>
<keyword evidence="4 14" id="KW-0645">Protease</keyword>
<evidence type="ECO:0000256" key="15">
    <source>
        <dbReference type="PIRSR" id="PIRSR006404-1"/>
    </source>
</evidence>
<feature type="binding site" evidence="16">
    <location>
        <position position="68"/>
    </location>
    <ligand>
        <name>Zn(2+)</name>
        <dbReference type="ChEBI" id="CHEBI:29105"/>
        <note>catalytic</note>
    </ligand>
</feature>
<protein>
    <recommendedName>
        <fullName evidence="14">Zinc metalloprotease</fullName>
    </recommendedName>
</protein>
<evidence type="ECO:0000256" key="17">
    <source>
        <dbReference type="PROSITE-ProRule" id="PRU00703"/>
    </source>
</evidence>
<comment type="cofactor">
    <cofactor evidence="14 16">
        <name>Zn(2+)</name>
        <dbReference type="ChEBI" id="CHEBI:29105"/>
    </cofactor>
    <text evidence="14 16">Binds 1 zinc ion per subunit.</text>
</comment>
<evidence type="ECO:0000313" key="19">
    <source>
        <dbReference type="EMBL" id="PTQ13300.1"/>
    </source>
</evidence>
<sequence length="392" mass="42897">MFIYRVRLFSLFGFKVYMDASWLLLALLIVWSLALGVFPSLVPGYRMSIYVWMGIAAAAGLLLSIVLHETAHALVARRLEMPIRDITLFIFGGVAEMEGEPTSARGELLMAAAGPVTSAALGLLLMMGSGVAMAVGGFAPAAAVLGYLGTLNWLLAIFNLIPAFPLDGGRMLRAMLWSWRKDFASATRIAAGSGQIFGLILILIGLLQFLRGAVLNGVWLFLIGLFLRGAASLANQEMLTRKILGGEPVSRFMTPNPISVPPDLSIQNLVDDYIYRHHHGSFPVTRDGRLVGCIGTADITMLDRSDWSRRTVAEQMRRCGEDEITTPDTDALQAMAKMSRTKPSRLFVTDGDRLVGVLSLRDLVEFLRVKLELERPRHVQEPGLMLVGPAAR</sequence>
<evidence type="ECO:0000256" key="10">
    <source>
        <dbReference type="ARBA" id="ARBA00022989"/>
    </source>
</evidence>
<dbReference type="PANTHER" id="PTHR39188">
    <property type="entry name" value="MEMBRANE-ASSOCIATED ZINC METALLOPROTEASE M50B"/>
    <property type="match status" value="1"/>
</dbReference>
<evidence type="ECO:0000256" key="16">
    <source>
        <dbReference type="PIRSR" id="PIRSR006404-2"/>
    </source>
</evidence>
<evidence type="ECO:0000256" key="14">
    <source>
        <dbReference type="PIRNR" id="PIRNR006404"/>
    </source>
</evidence>
<dbReference type="Proteomes" id="UP000244162">
    <property type="component" value="Unassembled WGS sequence"/>
</dbReference>
<dbReference type="Gene3D" id="3.10.580.10">
    <property type="entry name" value="CBS-domain"/>
    <property type="match status" value="2"/>
</dbReference>
<reference evidence="19 20" key="1">
    <citation type="submission" date="2017-09" db="EMBL/GenBank/DDBJ databases">
        <title>Sphingomonas panjinensis sp.nov., isolated from oil-contaminated soil.</title>
        <authorList>
            <person name="Wang L."/>
            <person name="Chen L."/>
        </authorList>
    </citation>
    <scope>NUCLEOTIDE SEQUENCE [LARGE SCALE GENOMIC DNA]</scope>
    <source>
        <strain evidence="19 20">FW-11</strain>
    </source>
</reference>
<evidence type="ECO:0000256" key="3">
    <source>
        <dbReference type="ARBA" id="ARBA00022475"/>
    </source>
</evidence>
<keyword evidence="20" id="KW-1185">Reference proteome</keyword>
<evidence type="ECO:0000256" key="13">
    <source>
        <dbReference type="ARBA" id="ARBA00023136"/>
    </source>
</evidence>
<dbReference type="Pfam" id="PF00571">
    <property type="entry name" value="CBS"/>
    <property type="match status" value="2"/>
</dbReference>
<feature type="binding site" evidence="16">
    <location>
        <position position="72"/>
    </location>
    <ligand>
        <name>Zn(2+)</name>
        <dbReference type="ChEBI" id="CHEBI:29105"/>
        <note>catalytic</note>
    </ligand>
</feature>
<dbReference type="GO" id="GO:0005886">
    <property type="term" value="C:plasma membrane"/>
    <property type="evidence" value="ECO:0007669"/>
    <property type="project" value="UniProtKB-SubCell"/>
</dbReference>
<dbReference type="InterPro" id="IPR008915">
    <property type="entry name" value="Peptidase_M50"/>
</dbReference>
<dbReference type="OrthoDB" id="9807125at2"/>
<dbReference type="EMBL" id="NWBU01000004">
    <property type="protein sequence ID" value="PTQ13300.1"/>
    <property type="molecule type" value="Genomic_DNA"/>
</dbReference>
<evidence type="ECO:0000313" key="20">
    <source>
        <dbReference type="Proteomes" id="UP000244162"/>
    </source>
</evidence>
<dbReference type="InterPro" id="IPR016483">
    <property type="entry name" value="UCP006404_Pept_M50_CBS"/>
</dbReference>
<organism evidence="19 20">
    <name type="scientific">Sphingomonas oleivorans</name>
    <dbReference type="NCBI Taxonomy" id="1735121"/>
    <lineage>
        <taxon>Bacteria</taxon>
        <taxon>Pseudomonadati</taxon>
        <taxon>Pseudomonadota</taxon>
        <taxon>Alphaproteobacteria</taxon>
        <taxon>Sphingomonadales</taxon>
        <taxon>Sphingomonadaceae</taxon>
        <taxon>Sphingomonas</taxon>
    </lineage>
</organism>
<evidence type="ECO:0000256" key="5">
    <source>
        <dbReference type="ARBA" id="ARBA00022692"/>
    </source>
</evidence>
<feature type="transmembrane region" description="Helical" evidence="14">
    <location>
        <begin position="21"/>
        <end position="41"/>
    </location>
</feature>
<dbReference type="GO" id="GO:0008237">
    <property type="term" value="F:metallopeptidase activity"/>
    <property type="evidence" value="ECO:0007669"/>
    <property type="project" value="UniProtKB-UniRule"/>
</dbReference>
<evidence type="ECO:0000256" key="9">
    <source>
        <dbReference type="ARBA" id="ARBA00022833"/>
    </source>
</evidence>
<keyword evidence="13 14" id="KW-0472">Membrane</keyword>
<evidence type="ECO:0000256" key="12">
    <source>
        <dbReference type="ARBA" id="ARBA00023122"/>
    </source>
</evidence>
<comment type="similarity">
    <text evidence="2 14">Belongs to the peptidase M50B family.</text>
</comment>
<gene>
    <name evidence="19" type="ORF">CLG96_04105</name>
</gene>
<dbReference type="CDD" id="cd06164">
    <property type="entry name" value="S2P-M50_SpoIVFB_CBS"/>
    <property type="match status" value="1"/>
</dbReference>
<evidence type="ECO:0000256" key="2">
    <source>
        <dbReference type="ARBA" id="ARBA00007931"/>
    </source>
</evidence>
<comment type="subcellular location">
    <subcellularLocation>
        <location evidence="1 14">Cell membrane</location>
        <topology evidence="1 14">Multi-pass membrane protein</topology>
    </subcellularLocation>
</comment>
<keyword evidence="9 14" id="KW-0862">Zinc</keyword>
<name>A0A2T5G2F2_9SPHN</name>
<keyword evidence="6 14" id="KW-0479">Metal-binding</keyword>
<dbReference type="PROSITE" id="PS51371">
    <property type="entry name" value="CBS"/>
    <property type="match status" value="2"/>
</dbReference>
<evidence type="ECO:0000256" key="6">
    <source>
        <dbReference type="ARBA" id="ARBA00022723"/>
    </source>
</evidence>
<dbReference type="InterPro" id="IPR000644">
    <property type="entry name" value="CBS_dom"/>
</dbReference>
<feature type="transmembrane region" description="Helical" evidence="14">
    <location>
        <begin position="213"/>
        <end position="234"/>
    </location>
</feature>
<proteinExistence type="inferred from homology"/>
<keyword evidence="12 17" id="KW-0129">CBS domain</keyword>
<keyword evidence="11 14" id="KW-0482">Metalloprotease</keyword>
<dbReference type="SUPFAM" id="SSF54631">
    <property type="entry name" value="CBS-domain pair"/>
    <property type="match status" value="1"/>
</dbReference>
<keyword evidence="8 14" id="KW-0378">Hydrolase</keyword>
<evidence type="ECO:0000256" key="4">
    <source>
        <dbReference type="ARBA" id="ARBA00022670"/>
    </source>
</evidence>
<keyword evidence="7" id="KW-0677">Repeat</keyword>
<evidence type="ECO:0000256" key="8">
    <source>
        <dbReference type="ARBA" id="ARBA00022801"/>
    </source>
</evidence>
<accession>A0A2T5G2F2</accession>
<dbReference type="GO" id="GO:0046872">
    <property type="term" value="F:metal ion binding"/>
    <property type="evidence" value="ECO:0007669"/>
    <property type="project" value="UniProtKB-UniRule"/>
</dbReference>
<dbReference type="RefSeq" id="WP_107966532.1">
    <property type="nucleotide sequence ID" value="NZ_NWBU01000004.1"/>
</dbReference>
<keyword evidence="10 14" id="KW-1133">Transmembrane helix</keyword>
<dbReference type="InterPro" id="IPR046342">
    <property type="entry name" value="CBS_dom_sf"/>
</dbReference>
<dbReference type="GO" id="GO:0006508">
    <property type="term" value="P:proteolysis"/>
    <property type="evidence" value="ECO:0007669"/>
    <property type="project" value="UniProtKB-KW"/>
</dbReference>
<evidence type="ECO:0000259" key="18">
    <source>
        <dbReference type="PROSITE" id="PS51371"/>
    </source>
</evidence>
<feature type="transmembrane region" description="Helical" evidence="14">
    <location>
        <begin position="141"/>
        <end position="164"/>
    </location>
</feature>
<feature type="active site" evidence="15">
    <location>
        <position position="69"/>
    </location>
</feature>
<evidence type="ECO:0000256" key="11">
    <source>
        <dbReference type="ARBA" id="ARBA00023049"/>
    </source>
</evidence>
<dbReference type="PIRSF" id="PIRSF006404">
    <property type="entry name" value="UCP006404_Pept_M50_CBS"/>
    <property type="match status" value="1"/>
</dbReference>
<keyword evidence="5 14" id="KW-0812">Transmembrane</keyword>
<comment type="caution">
    <text evidence="19">The sequence shown here is derived from an EMBL/GenBank/DDBJ whole genome shotgun (WGS) entry which is preliminary data.</text>
</comment>
<feature type="transmembrane region" description="Helical" evidence="14">
    <location>
        <begin position="185"/>
        <end position="207"/>
    </location>
</feature>
<dbReference type="AlphaFoldDB" id="A0A2T5G2F2"/>
<dbReference type="PANTHER" id="PTHR39188:SF3">
    <property type="entry name" value="STAGE IV SPORULATION PROTEIN FB"/>
    <property type="match status" value="1"/>
</dbReference>
<feature type="domain" description="CBS" evidence="18">
    <location>
        <begin position="253"/>
        <end position="309"/>
    </location>
</feature>
<feature type="domain" description="CBS" evidence="18">
    <location>
        <begin position="316"/>
        <end position="373"/>
    </location>
</feature>
<feature type="transmembrane region" description="Helical" evidence="14">
    <location>
        <begin position="47"/>
        <end position="68"/>
    </location>
</feature>
<dbReference type="SMART" id="SM00116">
    <property type="entry name" value="CBS"/>
    <property type="match status" value="2"/>
</dbReference>
<feature type="binding site" evidence="16">
    <location>
        <position position="167"/>
    </location>
    <ligand>
        <name>Zn(2+)</name>
        <dbReference type="ChEBI" id="CHEBI:29105"/>
        <note>catalytic</note>
    </ligand>
</feature>
<feature type="transmembrane region" description="Helical" evidence="14">
    <location>
        <begin position="108"/>
        <end position="135"/>
    </location>
</feature>
<dbReference type="Pfam" id="PF02163">
    <property type="entry name" value="Peptidase_M50"/>
    <property type="match status" value="2"/>
</dbReference>
<evidence type="ECO:0000256" key="1">
    <source>
        <dbReference type="ARBA" id="ARBA00004651"/>
    </source>
</evidence>
<evidence type="ECO:0000256" key="7">
    <source>
        <dbReference type="ARBA" id="ARBA00022737"/>
    </source>
</evidence>